<feature type="domain" description="PTS EIIB type-4" evidence="8">
    <location>
        <begin position="1"/>
        <end position="158"/>
    </location>
</feature>
<dbReference type="InterPro" id="IPR004720">
    <property type="entry name" value="PTS_IIB_sorbose-sp"/>
</dbReference>
<evidence type="ECO:0000256" key="4">
    <source>
        <dbReference type="ARBA" id="ARBA00022597"/>
    </source>
</evidence>
<dbReference type="SUPFAM" id="SSF52728">
    <property type="entry name" value="PTS IIb component"/>
    <property type="match status" value="1"/>
</dbReference>
<dbReference type="OrthoDB" id="9788818at2"/>
<evidence type="ECO:0000313" key="9">
    <source>
        <dbReference type="EMBL" id="ACV28209.1"/>
    </source>
</evidence>
<evidence type="ECO:0000259" key="8">
    <source>
        <dbReference type="PROSITE" id="PS51101"/>
    </source>
</evidence>
<dbReference type="RefSeq" id="WP_012803628.1">
    <property type="nucleotide sequence ID" value="NC_013171.1"/>
</dbReference>
<dbReference type="InterPro" id="IPR036667">
    <property type="entry name" value="PTS_IIB_sorbose-sp_sf"/>
</dbReference>
<evidence type="ECO:0000256" key="2">
    <source>
        <dbReference type="ARBA" id="ARBA00022448"/>
    </source>
</evidence>
<dbReference type="GO" id="GO:0016301">
    <property type="term" value="F:kinase activity"/>
    <property type="evidence" value="ECO:0007669"/>
    <property type="project" value="UniProtKB-KW"/>
</dbReference>
<evidence type="ECO:0000256" key="5">
    <source>
        <dbReference type="ARBA" id="ARBA00022679"/>
    </source>
</evidence>
<evidence type="ECO:0000256" key="7">
    <source>
        <dbReference type="ARBA" id="ARBA00022777"/>
    </source>
</evidence>
<dbReference type="HOGENOM" id="CLU_116175_2_1_9"/>
<comment type="subcellular location">
    <subcellularLocation>
        <location evidence="1">Cytoplasm</location>
    </subcellularLocation>
</comment>
<gene>
    <name evidence="9" type="ordered locus">Apre_0157</name>
</gene>
<dbReference type="EMBL" id="CP001708">
    <property type="protein sequence ID" value="ACV28209.1"/>
    <property type="molecule type" value="Genomic_DNA"/>
</dbReference>
<dbReference type="GO" id="GO:0009401">
    <property type="term" value="P:phosphoenolpyruvate-dependent sugar phosphotransferase system"/>
    <property type="evidence" value="ECO:0007669"/>
    <property type="project" value="UniProtKB-KW"/>
</dbReference>
<dbReference type="Proteomes" id="UP000002294">
    <property type="component" value="Chromosome"/>
</dbReference>
<dbReference type="eggNOG" id="COG3444">
    <property type="taxonomic scope" value="Bacteria"/>
</dbReference>
<evidence type="ECO:0000313" key="10">
    <source>
        <dbReference type="Proteomes" id="UP000002294"/>
    </source>
</evidence>
<dbReference type="Gene3D" id="3.40.35.10">
    <property type="entry name" value="Phosphotransferase system, sorbose subfamily IIB component"/>
    <property type="match status" value="1"/>
</dbReference>
<dbReference type="Pfam" id="PF03830">
    <property type="entry name" value="PTSIIB_sorb"/>
    <property type="match status" value="1"/>
</dbReference>
<sequence>MGKVKLCRIDSRLSHGKVVEIWSKELKTETVIIANDEVSRDDFRKKVMDLTIPDDISAYYLKPSEVGVFLKDYEKDVFLIVASAQDLETISKQDIEIPEVNIGIIHMSIGKKSLTEEVAVDEDDLRIFREFLENGSDVYVRLSPYSQRMELKNLFDKN</sequence>
<dbReference type="GO" id="GO:0005737">
    <property type="term" value="C:cytoplasm"/>
    <property type="evidence" value="ECO:0007669"/>
    <property type="project" value="UniProtKB-SubCell"/>
</dbReference>
<dbReference type="STRING" id="525919.Apre_0157"/>
<keyword evidence="4" id="KW-0762">Sugar transport</keyword>
<keyword evidence="10" id="KW-1185">Reference proteome</keyword>
<proteinExistence type="predicted"/>
<keyword evidence="6" id="KW-0598">Phosphotransferase system</keyword>
<name>C7RFE8_ANAPD</name>
<keyword evidence="3" id="KW-0963">Cytoplasm</keyword>
<protein>
    <submittedName>
        <fullName evidence="9">PTS system sorbose subfamily IIB component</fullName>
    </submittedName>
</protein>
<evidence type="ECO:0000256" key="1">
    <source>
        <dbReference type="ARBA" id="ARBA00004496"/>
    </source>
</evidence>
<dbReference type="GO" id="GO:0008982">
    <property type="term" value="F:protein-N(PI)-phosphohistidine-sugar phosphotransferase activity"/>
    <property type="evidence" value="ECO:0007669"/>
    <property type="project" value="InterPro"/>
</dbReference>
<accession>C7RFE8</accession>
<keyword evidence="5" id="KW-0808">Transferase</keyword>
<reference evidence="9 10" key="1">
    <citation type="journal article" date="2009" name="Stand. Genomic Sci.">
        <title>Complete genome sequence of Anaerococcus prevotii type strain (PC1).</title>
        <authorList>
            <person name="Labutti K."/>
            <person name="Pukall R."/>
            <person name="Steenblock K."/>
            <person name="Glavina Del Rio T."/>
            <person name="Tice H."/>
            <person name="Copeland A."/>
            <person name="Cheng J.F."/>
            <person name="Lucas S."/>
            <person name="Chen F."/>
            <person name="Nolan M."/>
            <person name="Bruce D."/>
            <person name="Goodwin L."/>
            <person name="Pitluck S."/>
            <person name="Ivanova N."/>
            <person name="Mavromatis K."/>
            <person name="Ovchinnikova G."/>
            <person name="Pati A."/>
            <person name="Chen A."/>
            <person name="Palaniappan K."/>
            <person name="Land M."/>
            <person name="Hauser L."/>
            <person name="Chang Y.J."/>
            <person name="Jeffries C.D."/>
            <person name="Chain P."/>
            <person name="Saunders E."/>
            <person name="Brettin T."/>
            <person name="Detter J.C."/>
            <person name="Han C."/>
            <person name="Goker M."/>
            <person name="Bristow J."/>
            <person name="Eisen J.A."/>
            <person name="Markowitz V."/>
            <person name="Hugenholtz P."/>
            <person name="Kyrpides N.C."/>
            <person name="Klenk H.P."/>
            <person name="Lapidus A."/>
        </authorList>
    </citation>
    <scope>NUCLEOTIDE SEQUENCE [LARGE SCALE GENOMIC DNA]</scope>
    <source>
        <strain evidence="10">ATCC 9321 / DSM 20548 / JCM 6508 / NCTC 11806 / PC1</strain>
    </source>
</reference>
<evidence type="ECO:0000256" key="3">
    <source>
        <dbReference type="ARBA" id="ARBA00022490"/>
    </source>
</evidence>
<dbReference type="AlphaFoldDB" id="C7RFE8"/>
<evidence type="ECO:0000256" key="6">
    <source>
        <dbReference type="ARBA" id="ARBA00022683"/>
    </source>
</evidence>
<organism evidence="9 10">
    <name type="scientific">Anaerococcus prevotii (strain ATCC 9321 / DSM 20548 / JCM 6508 / NCTC 11806 / PC1)</name>
    <name type="common">Peptostreptococcus prevotii</name>
    <name type="synonym">Peptococcus prevotii</name>
    <dbReference type="NCBI Taxonomy" id="525919"/>
    <lineage>
        <taxon>Bacteria</taxon>
        <taxon>Bacillati</taxon>
        <taxon>Bacillota</taxon>
        <taxon>Tissierellia</taxon>
        <taxon>Tissierellales</taxon>
        <taxon>Peptoniphilaceae</taxon>
        <taxon>Anaerococcus</taxon>
    </lineage>
</organism>
<dbReference type="PROSITE" id="PS51101">
    <property type="entry name" value="PTS_EIIB_TYPE_4"/>
    <property type="match status" value="1"/>
</dbReference>
<dbReference type="KEGG" id="apr:Apre_0157"/>
<keyword evidence="7" id="KW-0418">Kinase</keyword>
<keyword evidence="2" id="KW-0813">Transport</keyword>